<accession>A0A235F9C3</accession>
<gene>
    <name evidence="1" type="ORF">CGZ90_08320</name>
</gene>
<dbReference type="EMBL" id="NOII01000002">
    <property type="protein sequence ID" value="OYD57896.1"/>
    <property type="molecule type" value="Genomic_DNA"/>
</dbReference>
<keyword evidence="2" id="KW-1185">Reference proteome</keyword>
<name>A0A235F9C3_9BACL</name>
<dbReference type="Proteomes" id="UP000215059">
    <property type="component" value="Unassembled WGS sequence"/>
</dbReference>
<comment type="caution">
    <text evidence="1">The sequence shown here is derived from an EMBL/GenBank/DDBJ whole genome shotgun (WGS) entry which is preliminary data.</text>
</comment>
<protein>
    <submittedName>
        <fullName evidence="1">Uncharacterized protein</fullName>
    </submittedName>
</protein>
<reference evidence="1 2" key="1">
    <citation type="submission" date="2017-07" db="EMBL/GenBank/DDBJ databases">
        <title>Fictibacillus sp. nov. GDSW-R2A3 Genome sequencing and assembly.</title>
        <authorList>
            <person name="Mayilraj S."/>
        </authorList>
    </citation>
    <scope>NUCLEOTIDE SEQUENCE [LARGE SCALE GENOMIC DNA]</scope>
    <source>
        <strain evidence="1 2">GDSW-R2A3</strain>
    </source>
</reference>
<dbReference type="RefSeq" id="WP_094251929.1">
    <property type="nucleotide sequence ID" value="NZ_NOII01000002.1"/>
</dbReference>
<organism evidence="1 2">
    <name type="scientific">Fictibacillus aquaticus</name>
    <dbReference type="NCBI Taxonomy" id="2021314"/>
    <lineage>
        <taxon>Bacteria</taxon>
        <taxon>Bacillati</taxon>
        <taxon>Bacillota</taxon>
        <taxon>Bacilli</taxon>
        <taxon>Bacillales</taxon>
        <taxon>Fictibacillaceae</taxon>
        <taxon>Fictibacillus</taxon>
    </lineage>
</organism>
<dbReference type="AlphaFoldDB" id="A0A235F9C3"/>
<evidence type="ECO:0000313" key="2">
    <source>
        <dbReference type="Proteomes" id="UP000215059"/>
    </source>
</evidence>
<evidence type="ECO:0000313" key="1">
    <source>
        <dbReference type="EMBL" id="OYD57896.1"/>
    </source>
</evidence>
<dbReference type="OrthoDB" id="960855at2"/>
<sequence>MDYALVKEQGVTFAVVVVKSYVLKSDDVEEVRASYRPYFPGVPIILMAQDLRGVPTYHGRKDIVKFLSRIDHRRLPWKRKQA</sequence>
<proteinExistence type="predicted"/>